<dbReference type="Proteomes" id="UP001519293">
    <property type="component" value="Unassembled WGS sequence"/>
</dbReference>
<dbReference type="SUPFAM" id="SSF103642">
    <property type="entry name" value="Sec-C motif"/>
    <property type="match status" value="1"/>
</dbReference>
<dbReference type="Pfam" id="PF02810">
    <property type="entry name" value="SEC-C"/>
    <property type="match status" value="1"/>
</dbReference>
<gene>
    <name evidence="1" type="ORF">J2Z40_003208</name>
</gene>
<proteinExistence type="predicted"/>
<dbReference type="InterPro" id="IPR004027">
    <property type="entry name" value="SEC_C_motif"/>
</dbReference>
<organism evidence="1 2">
    <name type="scientific">Cytobacillus eiseniae</name>
    <dbReference type="NCBI Taxonomy" id="762947"/>
    <lineage>
        <taxon>Bacteria</taxon>
        <taxon>Bacillati</taxon>
        <taxon>Bacillota</taxon>
        <taxon>Bacilli</taxon>
        <taxon>Bacillales</taxon>
        <taxon>Bacillaceae</taxon>
        <taxon>Cytobacillus</taxon>
    </lineage>
</organism>
<evidence type="ECO:0000313" key="1">
    <source>
        <dbReference type="EMBL" id="MBP2242631.1"/>
    </source>
</evidence>
<evidence type="ECO:0008006" key="3">
    <source>
        <dbReference type="Google" id="ProtNLM"/>
    </source>
</evidence>
<dbReference type="EMBL" id="JAGIKZ010000024">
    <property type="protein sequence ID" value="MBP2242631.1"/>
    <property type="molecule type" value="Genomic_DNA"/>
</dbReference>
<name>A0ABS4RID8_9BACI</name>
<reference evidence="1 2" key="1">
    <citation type="submission" date="2021-03" db="EMBL/GenBank/DDBJ databases">
        <title>Genomic Encyclopedia of Type Strains, Phase IV (KMG-IV): sequencing the most valuable type-strain genomes for metagenomic binning, comparative biology and taxonomic classification.</title>
        <authorList>
            <person name="Goeker M."/>
        </authorList>
    </citation>
    <scope>NUCLEOTIDE SEQUENCE [LARGE SCALE GENOMIC DNA]</scope>
    <source>
        <strain evidence="1 2">DSM 26675</strain>
    </source>
</reference>
<dbReference type="Gene3D" id="3.10.450.50">
    <property type="match status" value="1"/>
</dbReference>
<keyword evidence="2" id="KW-1185">Reference proteome</keyword>
<comment type="caution">
    <text evidence="1">The sequence shown here is derived from an EMBL/GenBank/DDBJ whole genome shotgun (WGS) entry which is preliminary data.</text>
</comment>
<sequence>MAKVGRNDLCPCGSGKKYKKCCINKADDPNFRNPENFLANYKNLKKQSKIKQCLHPNKSRCSEKIIGAHSIQNNKILKRIADNGMLYMPYPKSDNPFEIATKWGRKEATVFTGFCGHHDNELFKPIENYDFDYSDKHVFLYTYRAFALCYQRKQENIKFEQGIFSKTPSLINHNEFEDMFKGDKLAIDDLEKPKGIFEKAILKDEYDVLTSVVWKFEKAVNFAASGFTVITKDLKGKAVQDLMNLNIQMKHVFFSVFPEGDNSYCILSWIKEENDIFEEYRKQLLELTEDERITYLNNLIPMESENIVIKPSSWDAMDKHQQEEFGMLIWNLGQLYEVMCEEEEPYNMLEETSFDLFRI</sequence>
<dbReference type="RefSeq" id="WP_066398750.1">
    <property type="nucleotide sequence ID" value="NZ_JAGIKZ010000024.1"/>
</dbReference>
<accession>A0ABS4RID8</accession>
<evidence type="ECO:0000313" key="2">
    <source>
        <dbReference type="Proteomes" id="UP001519293"/>
    </source>
</evidence>
<protein>
    <recommendedName>
        <fullName evidence="3">SEC-C motif-containing protein</fullName>
    </recommendedName>
</protein>